<feature type="domain" description="VOC" evidence="1">
    <location>
        <begin position="1"/>
        <end position="85"/>
    </location>
</feature>
<keyword evidence="3" id="KW-1185">Reference proteome</keyword>
<evidence type="ECO:0000313" key="3">
    <source>
        <dbReference type="Proteomes" id="UP000027982"/>
    </source>
</evidence>
<dbReference type="InterPro" id="IPR029068">
    <property type="entry name" value="Glyas_Bleomycin-R_OHBP_Dase"/>
</dbReference>
<dbReference type="eggNOG" id="COG0346">
    <property type="taxonomic scope" value="Bacteria"/>
</dbReference>
<gene>
    <name evidence="2" type="ORF">OP10G_4328</name>
</gene>
<protein>
    <submittedName>
        <fullName evidence="2">Glyoxalase/bleomycin resistance protein/dioxygenase</fullName>
    </submittedName>
</protein>
<dbReference type="PROSITE" id="PS51819">
    <property type="entry name" value="VOC"/>
    <property type="match status" value="1"/>
</dbReference>
<reference evidence="2 3" key="1">
    <citation type="journal article" date="2014" name="PLoS ONE">
        <title>The first complete genome sequence of the class fimbriimonadia in the phylum armatimonadetes.</title>
        <authorList>
            <person name="Hu Z.Y."/>
            <person name="Wang Y.Z."/>
            <person name="Im W.T."/>
            <person name="Wang S.Y."/>
            <person name="Zhao G.P."/>
            <person name="Zheng H.J."/>
            <person name="Quan Z.X."/>
        </authorList>
    </citation>
    <scope>NUCLEOTIDE SEQUENCE [LARGE SCALE GENOMIC DNA]</scope>
    <source>
        <strain evidence="2">Gsoil 348</strain>
    </source>
</reference>
<dbReference type="GO" id="GO:0051213">
    <property type="term" value="F:dioxygenase activity"/>
    <property type="evidence" value="ECO:0007669"/>
    <property type="project" value="UniProtKB-KW"/>
</dbReference>
<organism evidence="2 3">
    <name type="scientific">Fimbriimonas ginsengisoli Gsoil 348</name>
    <dbReference type="NCBI Taxonomy" id="661478"/>
    <lineage>
        <taxon>Bacteria</taxon>
        <taxon>Bacillati</taxon>
        <taxon>Armatimonadota</taxon>
        <taxon>Fimbriimonadia</taxon>
        <taxon>Fimbriimonadales</taxon>
        <taxon>Fimbriimonadaceae</taxon>
        <taxon>Fimbriimonas</taxon>
    </lineage>
</organism>
<keyword evidence="2" id="KW-0223">Dioxygenase</keyword>
<dbReference type="AlphaFoldDB" id="A0A068NW72"/>
<dbReference type="SUPFAM" id="SSF54593">
    <property type="entry name" value="Glyoxalase/Bleomycin resistance protein/Dihydroxybiphenyl dioxygenase"/>
    <property type="match status" value="1"/>
</dbReference>
<sequence>MLQLHGIDVEDHHGLIADKTQPLGNGPLIWFEVDDFDALVERAHEMGVEILLDKHCNPPDRNGGPNHWEIWMKDPEGYKVVAVSPDGTADGEWKP</sequence>
<proteinExistence type="predicted"/>
<accession>A0A068NW72</accession>
<dbReference type="STRING" id="661478.OP10G_4328"/>
<dbReference type="KEGG" id="fgi:OP10G_4328"/>
<dbReference type="Proteomes" id="UP000027982">
    <property type="component" value="Chromosome"/>
</dbReference>
<dbReference type="Gene3D" id="3.10.180.10">
    <property type="entry name" value="2,3-Dihydroxybiphenyl 1,2-Dioxygenase, domain 1"/>
    <property type="match status" value="1"/>
</dbReference>
<name>A0A068NW72_FIMGI</name>
<dbReference type="InterPro" id="IPR037523">
    <property type="entry name" value="VOC_core"/>
</dbReference>
<keyword evidence="2" id="KW-0560">Oxidoreductase</keyword>
<evidence type="ECO:0000313" key="2">
    <source>
        <dbReference type="EMBL" id="AIE87696.1"/>
    </source>
</evidence>
<dbReference type="EMBL" id="CP007139">
    <property type="protein sequence ID" value="AIE87696.1"/>
    <property type="molecule type" value="Genomic_DNA"/>
</dbReference>
<evidence type="ECO:0000259" key="1">
    <source>
        <dbReference type="PROSITE" id="PS51819"/>
    </source>
</evidence>
<dbReference type="HOGENOM" id="CLU_2568818_0_0_0"/>